<dbReference type="PROSITE" id="PS01085">
    <property type="entry name" value="RIBUL_P_3_EPIMER_1"/>
    <property type="match status" value="1"/>
</dbReference>
<keyword evidence="11" id="KW-0408">Iron</keyword>
<evidence type="ECO:0000313" key="15">
    <source>
        <dbReference type="EMBL" id="GAG96326.1"/>
    </source>
</evidence>
<evidence type="ECO:0000256" key="13">
    <source>
        <dbReference type="ARBA" id="ARBA00023235"/>
    </source>
</evidence>
<gene>
    <name evidence="15" type="ORF">S01H4_39055</name>
</gene>
<name>X1DIT6_9ZZZZ</name>
<keyword evidence="12" id="KW-0464">Manganese</keyword>
<evidence type="ECO:0000256" key="9">
    <source>
        <dbReference type="ARBA" id="ARBA00022723"/>
    </source>
</evidence>
<dbReference type="SUPFAM" id="SSF51366">
    <property type="entry name" value="Ribulose-phoshate binding barrel"/>
    <property type="match status" value="1"/>
</dbReference>
<proteinExistence type="inferred from homology"/>
<evidence type="ECO:0000256" key="2">
    <source>
        <dbReference type="ARBA" id="ARBA00001936"/>
    </source>
</evidence>
<evidence type="ECO:0000256" key="6">
    <source>
        <dbReference type="ARBA" id="ARBA00009541"/>
    </source>
</evidence>
<dbReference type="NCBIfam" id="NF004076">
    <property type="entry name" value="PRK05581.1-4"/>
    <property type="match status" value="1"/>
</dbReference>
<keyword evidence="14" id="KW-0119">Carbohydrate metabolism</keyword>
<keyword evidence="13" id="KW-0413">Isomerase</keyword>
<dbReference type="EMBL" id="BART01021115">
    <property type="protein sequence ID" value="GAG96326.1"/>
    <property type="molecule type" value="Genomic_DNA"/>
</dbReference>
<comment type="catalytic activity">
    <reaction evidence="1">
        <text>D-ribulose 5-phosphate = D-xylulose 5-phosphate</text>
        <dbReference type="Rhea" id="RHEA:13677"/>
        <dbReference type="ChEBI" id="CHEBI:57737"/>
        <dbReference type="ChEBI" id="CHEBI:58121"/>
        <dbReference type="EC" id="5.1.3.1"/>
    </reaction>
</comment>
<organism evidence="15">
    <name type="scientific">marine sediment metagenome</name>
    <dbReference type="NCBI Taxonomy" id="412755"/>
    <lineage>
        <taxon>unclassified sequences</taxon>
        <taxon>metagenomes</taxon>
        <taxon>ecological metagenomes</taxon>
    </lineage>
</organism>
<dbReference type="InterPro" id="IPR026019">
    <property type="entry name" value="Ribul_P_3_epim"/>
</dbReference>
<comment type="cofactor">
    <cofactor evidence="4">
        <name>Zn(2+)</name>
        <dbReference type="ChEBI" id="CHEBI:29105"/>
    </cofactor>
</comment>
<dbReference type="AlphaFoldDB" id="X1DIT6"/>
<evidence type="ECO:0000256" key="8">
    <source>
        <dbReference type="ARBA" id="ARBA00013188"/>
    </source>
</evidence>
<dbReference type="Pfam" id="PF00834">
    <property type="entry name" value="Ribul_P_3_epim"/>
    <property type="match status" value="1"/>
</dbReference>
<evidence type="ECO:0000256" key="11">
    <source>
        <dbReference type="ARBA" id="ARBA00023004"/>
    </source>
</evidence>
<dbReference type="GO" id="GO:0004750">
    <property type="term" value="F:D-ribulose-phosphate 3-epimerase activity"/>
    <property type="evidence" value="ECO:0007669"/>
    <property type="project" value="UniProtKB-EC"/>
</dbReference>
<feature type="non-terminal residue" evidence="15">
    <location>
        <position position="168"/>
    </location>
</feature>
<evidence type="ECO:0000256" key="14">
    <source>
        <dbReference type="ARBA" id="ARBA00023277"/>
    </source>
</evidence>
<sequence>MKRKIKVAPSVIAADQARLGEEVKRMEKAGADLLHIDVMDGHFVPNITIGPDVVRALNKITDLPLDAHLMIAEPQKYIRAFSQAGADYITVHIEACEGRAREVISQIKALGRKAGISLNPSTPLSAIKKLLKEVDLVLVMAVEPGFCGQKFMLSVTAKINLCARPLKA</sequence>
<evidence type="ECO:0000256" key="4">
    <source>
        <dbReference type="ARBA" id="ARBA00001947"/>
    </source>
</evidence>
<dbReference type="InterPro" id="IPR013785">
    <property type="entry name" value="Aldolase_TIM"/>
</dbReference>
<comment type="cofactor">
    <cofactor evidence="2">
        <name>Mn(2+)</name>
        <dbReference type="ChEBI" id="CHEBI:29035"/>
    </cofactor>
</comment>
<dbReference type="InterPro" id="IPR011060">
    <property type="entry name" value="RibuloseP-bd_barrel"/>
</dbReference>
<dbReference type="InterPro" id="IPR000056">
    <property type="entry name" value="Ribul_P_3_epim-like"/>
</dbReference>
<dbReference type="GO" id="GO:0046872">
    <property type="term" value="F:metal ion binding"/>
    <property type="evidence" value="ECO:0007669"/>
    <property type="project" value="UniProtKB-KW"/>
</dbReference>
<dbReference type="NCBIfam" id="TIGR01163">
    <property type="entry name" value="rpe"/>
    <property type="match status" value="1"/>
</dbReference>
<evidence type="ECO:0000256" key="12">
    <source>
        <dbReference type="ARBA" id="ARBA00023211"/>
    </source>
</evidence>
<comment type="similarity">
    <text evidence="6">Belongs to the ribulose-phosphate 3-epimerase family.</text>
</comment>
<keyword evidence="9" id="KW-0479">Metal-binding</keyword>
<evidence type="ECO:0000256" key="10">
    <source>
        <dbReference type="ARBA" id="ARBA00022833"/>
    </source>
</evidence>
<dbReference type="GO" id="GO:0005975">
    <property type="term" value="P:carbohydrate metabolic process"/>
    <property type="evidence" value="ECO:0007669"/>
    <property type="project" value="InterPro"/>
</dbReference>
<dbReference type="FunFam" id="3.20.20.70:FF:000191">
    <property type="entry name" value="ribulose-phosphate 3-epimerase isoform X2"/>
    <property type="match status" value="1"/>
</dbReference>
<reference evidence="15" key="1">
    <citation type="journal article" date="2014" name="Front. Microbiol.">
        <title>High frequency of phylogenetically diverse reductive dehalogenase-homologous genes in deep subseafloor sedimentary metagenomes.</title>
        <authorList>
            <person name="Kawai M."/>
            <person name="Futagami T."/>
            <person name="Toyoda A."/>
            <person name="Takaki Y."/>
            <person name="Nishi S."/>
            <person name="Hori S."/>
            <person name="Arai W."/>
            <person name="Tsubouchi T."/>
            <person name="Morono Y."/>
            <person name="Uchiyama I."/>
            <person name="Ito T."/>
            <person name="Fujiyama A."/>
            <person name="Inagaki F."/>
            <person name="Takami H."/>
        </authorList>
    </citation>
    <scope>NUCLEOTIDE SEQUENCE</scope>
    <source>
        <strain evidence="15">Expedition CK06-06</strain>
    </source>
</reference>
<evidence type="ECO:0000256" key="3">
    <source>
        <dbReference type="ARBA" id="ARBA00001941"/>
    </source>
</evidence>
<comment type="caution">
    <text evidence="15">The sequence shown here is derived from an EMBL/GenBank/DDBJ whole genome shotgun (WGS) entry which is preliminary data.</text>
</comment>
<comment type="cofactor">
    <cofactor evidence="3">
        <name>Co(2+)</name>
        <dbReference type="ChEBI" id="CHEBI:48828"/>
    </cofactor>
</comment>
<dbReference type="CDD" id="cd00429">
    <property type="entry name" value="RPE"/>
    <property type="match status" value="1"/>
</dbReference>
<evidence type="ECO:0000256" key="1">
    <source>
        <dbReference type="ARBA" id="ARBA00001782"/>
    </source>
</evidence>
<keyword evidence="10" id="KW-0862">Zinc</keyword>
<comment type="cofactor">
    <cofactor evidence="5">
        <name>Fe(2+)</name>
        <dbReference type="ChEBI" id="CHEBI:29033"/>
    </cofactor>
</comment>
<accession>X1DIT6</accession>
<comment type="subunit">
    <text evidence="7">Homodimer.</text>
</comment>
<evidence type="ECO:0000256" key="7">
    <source>
        <dbReference type="ARBA" id="ARBA00011738"/>
    </source>
</evidence>
<dbReference type="PANTHER" id="PTHR11749">
    <property type="entry name" value="RIBULOSE-5-PHOSPHATE-3-EPIMERASE"/>
    <property type="match status" value="1"/>
</dbReference>
<dbReference type="EC" id="5.1.3.1" evidence="8"/>
<evidence type="ECO:0000256" key="5">
    <source>
        <dbReference type="ARBA" id="ARBA00001954"/>
    </source>
</evidence>
<protein>
    <recommendedName>
        <fullName evidence="8">ribulose-phosphate 3-epimerase</fullName>
        <ecNumber evidence="8">5.1.3.1</ecNumber>
    </recommendedName>
</protein>
<dbReference type="GO" id="GO:0006098">
    <property type="term" value="P:pentose-phosphate shunt"/>
    <property type="evidence" value="ECO:0007669"/>
    <property type="project" value="InterPro"/>
</dbReference>
<dbReference type="Gene3D" id="3.20.20.70">
    <property type="entry name" value="Aldolase class I"/>
    <property type="match status" value="1"/>
</dbReference>